<dbReference type="InterPro" id="IPR012332">
    <property type="entry name" value="Autotransporter_pectin_lyase_C"/>
</dbReference>
<dbReference type="Pfam" id="PF13403">
    <property type="entry name" value="Hint_2"/>
    <property type="match status" value="1"/>
</dbReference>
<dbReference type="Gene3D" id="2.160.20.20">
    <property type="match status" value="1"/>
</dbReference>
<keyword evidence="3" id="KW-1185">Reference proteome</keyword>
<dbReference type="SUPFAM" id="SSF51294">
    <property type="entry name" value="Hedgehog/intein (Hint) domain"/>
    <property type="match status" value="1"/>
</dbReference>
<evidence type="ECO:0000313" key="2">
    <source>
        <dbReference type="EMBL" id="MCO6160154.1"/>
    </source>
</evidence>
<feature type="domain" description="Hedgehog/Intein (Hint)" evidence="1">
    <location>
        <begin position="431"/>
        <end position="576"/>
    </location>
</feature>
<name>A0ABT1CJI2_9PROT</name>
<sequence length="774" mass="80427">MVDIYVSSGVTKSNVVTTPGNPVWVKSGGTINGATVGFNGMISLELGAIHRGTVTVNGGIYHINGTTTGPTILNAGGQVSLYGGTTQNAGGEIHLSGGQINTYKNAAIVYTAAGGTVAVQSGATQSFARNLVAGNTTFNILSGGKITGTDTSIAGWANASLLQSGNRIVINPGGTLAAGVAGLTVSAGASILVNGRMDANTTLLSGAIMTVSASATWGNMVTVQGGQIDVFGTRVNARFGPGGGVINLYNAGTVPLGNNMFADAATVNVYSGSTYIGGVSYSGNVINIMPGGQIGAHWIGDGSTVNAVSGKILADGVTIRGGGKAFIGPNTGGKISLAGSTNGGLTIMGLEAGGTLTTQITDFDGTAPGNSDAIKIAGVRAADVASVSYPDADYVVFTLKNGSIITLNIVGAKAAGYSLSDTADGNLLYETCYLAGNMITTPDGMRAVETLAVGDRVSVLDAKSGKLETRVIVWTGQKTVQTQSSPALDGAVDRGAYPVRILKNALAPNMPSQDMLITPEHCLCLDGRLVPVRMLVNDRSIFYDRSFESYTYYHIETEDHCLIWANNVLTETYLDTGNRTMFDGDRSMYIPAAHGQSAAPIDVSIDFVQPLHKAILDRAIVQGVRPRSIDPVLTGDPGLYLLTDRGTVLENRSTNPGVAKFALPSGVHSVRLVSRSARPCDTLGPFVDDRRRLGILVGGVTLFSSQTAVDITTHLSRDFPGWHTCEHGPVRWTDGFAFLPLPQDSVTHGSSLVIEVRAVTEYRLEEEEPEALSA</sequence>
<dbReference type="Proteomes" id="UP001523401">
    <property type="component" value="Unassembled WGS sequence"/>
</dbReference>
<organism evidence="2 3">
    <name type="scientific">Asaia lannensis NBRC 102526</name>
    <dbReference type="NCBI Taxonomy" id="1307926"/>
    <lineage>
        <taxon>Bacteria</taxon>
        <taxon>Pseudomonadati</taxon>
        <taxon>Pseudomonadota</taxon>
        <taxon>Alphaproteobacteria</taxon>
        <taxon>Acetobacterales</taxon>
        <taxon>Acetobacteraceae</taxon>
        <taxon>Asaia</taxon>
    </lineage>
</organism>
<dbReference type="InterPro" id="IPR028992">
    <property type="entry name" value="Hedgehog/Intein_dom"/>
</dbReference>
<gene>
    <name evidence="2" type="ORF">NF685_08945</name>
</gene>
<dbReference type="EMBL" id="JAMXQU010000005">
    <property type="protein sequence ID" value="MCO6160154.1"/>
    <property type="molecule type" value="Genomic_DNA"/>
</dbReference>
<accession>A0ABT1CJI2</accession>
<evidence type="ECO:0000259" key="1">
    <source>
        <dbReference type="Pfam" id="PF13403"/>
    </source>
</evidence>
<dbReference type="InterPro" id="IPR036844">
    <property type="entry name" value="Hint_dom_sf"/>
</dbReference>
<reference evidence="2 3" key="1">
    <citation type="submission" date="2022-06" db="EMBL/GenBank/DDBJ databases">
        <title>Whole-genome of Asaia lannensis strain LMG 27011T.</title>
        <authorList>
            <person name="Sombolestani A."/>
        </authorList>
    </citation>
    <scope>NUCLEOTIDE SEQUENCE [LARGE SCALE GENOMIC DNA]</scope>
    <source>
        <strain evidence="2 3">NBRC 102526</strain>
    </source>
</reference>
<proteinExistence type="predicted"/>
<dbReference type="RefSeq" id="WP_252849380.1">
    <property type="nucleotide sequence ID" value="NZ_BAPW01000028.1"/>
</dbReference>
<comment type="caution">
    <text evidence="2">The sequence shown here is derived from an EMBL/GenBank/DDBJ whole genome shotgun (WGS) entry which is preliminary data.</text>
</comment>
<evidence type="ECO:0000313" key="3">
    <source>
        <dbReference type="Proteomes" id="UP001523401"/>
    </source>
</evidence>
<protein>
    <submittedName>
        <fullName evidence="2">Hint domain-containing protein</fullName>
    </submittedName>
</protein>